<organism evidence="2 3">
    <name type="scientific">Trichormus variabilis (strain ATCC 29413 / PCC 7937)</name>
    <name type="common">Anabaena variabilis</name>
    <dbReference type="NCBI Taxonomy" id="240292"/>
    <lineage>
        <taxon>Bacteria</taxon>
        <taxon>Bacillati</taxon>
        <taxon>Cyanobacteriota</taxon>
        <taxon>Cyanophyceae</taxon>
        <taxon>Nostocales</taxon>
        <taxon>Nostocaceae</taxon>
        <taxon>Trichormus</taxon>
    </lineage>
</organism>
<dbReference type="Proteomes" id="UP000002533">
    <property type="component" value="Chromosome"/>
</dbReference>
<accession>Q3M7D5</accession>
<name>Q3M7D5_TRIV2</name>
<dbReference type="KEGG" id="ava:Ava_3494"/>
<dbReference type="RefSeq" id="WP_011320211.1">
    <property type="nucleotide sequence ID" value="NC_007413.1"/>
</dbReference>
<dbReference type="AlphaFoldDB" id="Q3M7D5"/>
<sequence>MSGQDLSVDDSQDLSDRLRRGEAHPQLQIQNQIQQWEKILSKISRNDGNQEG</sequence>
<gene>
    <name evidence="2" type="ordered locus">Ava_3494</name>
</gene>
<proteinExistence type="predicted"/>
<evidence type="ECO:0000313" key="2">
    <source>
        <dbReference type="EMBL" id="ABA23101.1"/>
    </source>
</evidence>
<dbReference type="GeneID" id="58726283"/>
<reference evidence="3" key="1">
    <citation type="journal article" date="2014" name="Stand. Genomic Sci.">
        <title>Complete genome sequence of Anabaena variabilis ATCC 29413.</title>
        <authorList>
            <person name="Thiel T."/>
            <person name="Pratte B.S."/>
            <person name="Zhong J."/>
            <person name="Goodwin L."/>
            <person name="Copeland A."/>
            <person name="Lucas S."/>
            <person name="Han C."/>
            <person name="Pitluck S."/>
            <person name="Land M.L."/>
            <person name="Kyrpides N.C."/>
            <person name="Woyke T."/>
        </authorList>
    </citation>
    <scope>NUCLEOTIDE SEQUENCE [LARGE SCALE GENOMIC DNA]</scope>
    <source>
        <strain evidence="3">ATCC 29413 / PCC 7937</strain>
    </source>
</reference>
<feature type="region of interest" description="Disordered" evidence="1">
    <location>
        <begin position="1"/>
        <end position="30"/>
    </location>
</feature>
<evidence type="ECO:0000256" key="1">
    <source>
        <dbReference type="SAM" id="MobiDB-lite"/>
    </source>
</evidence>
<dbReference type="EMBL" id="CP000117">
    <property type="protein sequence ID" value="ABA23101.1"/>
    <property type="molecule type" value="Genomic_DNA"/>
</dbReference>
<protein>
    <submittedName>
        <fullName evidence="2">Uncharacterized protein</fullName>
    </submittedName>
</protein>
<evidence type="ECO:0000313" key="3">
    <source>
        <dbReference type="Proteomes" id="UP000002533"/>
    </source>
</evidence>
<feature type="compositionally biased region" description="Basic and acidic residues" evidence="1">
    <location>
        <begin position="14"/>
        <end position="23"/>
    </location>
</feature>
<dbReference type="HOGENOM" id="CLU_3076177_0_0_3"/>